<evidence type="ECO:0000313" key="2">
    <source>
        <dbReference type="EMBL" id="GMI04656.1"/>
    </source>
</evidence>
<evidence type="ECO:0000256" key="1">
    <source>
        <dbReference type="SAM" id="MobiDB-lite"/>
    </source>
</evidence>
<sequence>MATSLGPEDEIEVLEQVEFSDSDDENVQYAAVQLSDSEDDDSDEDLVSALSSLQKTKRGMPSTGGVTMTAEPRSGTEVRPAVVDDFIRNFLIKVGMENP</sequence>
<gene>
    <name evidence="2" type="ORF">TrVE_jg1411</name>
</gene>
<protein>
    <submittedName>
        <fullName evidence="2">Uncharacterized protein</fullName>
    </submittedName>
</protein>
<comment type="caution">
    <text evidence="2">The sequence shown here is derived from an EMBL/GenBank/DDBJ whole genome shotgun (WGS) entry which is preliminary data.</text>
</comment>
<name>A0A9W7CEH6_9STRA</name>
<evidence type="ECO:0000313" key="3">
    <source>
        <dbReference type="Proteomes" id="UP001165160"/>
    </source>
</evidence>
<dbReference type="AlphaFoldDB" id="A0A9W7CEH6"/>
<organism evidence="2 3">
    <name type="scientific">Triparma verrucosa</name>
    <dbReference type="NCBI Taxonomy" id="1606542"/>
    <lineage>
        <taxon>Eukaryota</taxon>
        <taxon>Sar</taxon>
        <taxon>Stramenopiles</taxon>
        <taxon>Ochrophyta</taxon>
        <taxon>Bolidophyceae</taxon>
        <taxon>Parmales</taxon>
        <taxon>Triparmaceae</taxon>
        <taxon>Triparma</taxon>
    </lineage>
</organism>
<proteinExistence type="predicted"/>
<accession>A0A9W7CEH6</accession>
<dbReference type="EMBL" id="BRXX01000319">
    <property type="protein sequence ID" value="GMI04656.1"/>
    <property type="molecule type" value="Genomic_DNA"/>
</dbReference>
<keyword evidence="3" id="KW-1185">Reference proteome</keyword>
<dbReference type="Proteomes" id="UP001165160">
    <property type="component" value="Unassembled WGS sequence"/>
</dbReference>
<feature type="region of interest" description="Disordered" evidence="1">
    <location>
        <begin position="55"/>
        <end position="76"/>
    </location>
</feature>
<reference evidence="3" key="1">
    <citation type="journal article" date="2023" name="Commun. Biol.">
        <title>Genome analysis of Parmales, the sister group of diatoms, reveals the evolutionary specialization of diatoms from phago-mixotrophs to photoautotrophs.</title>
        <authorList>
            <person name="Ban H."/>
            <person name="Sato S."/>
            <person name="Yoshikawa S."/>
            <person name="Yamada K."/>
            <person name="Nakamura Y."/>
            <person name="Ichinomiya M."/>
            <person name="Sato N."/>
            <person name="Blanc-Mathieu R."/>
            <person name="Endo H."/>
            <person name="Kuwata A."/>
            <person name="Ogata H."/>
        </authorList>
    </citation>
    <scope>NUCLEOTIDE SEQUENCE [LARGE SCALE GENOMIC DNA]</scope>
    <source>
        <strain evidence="3">NIES 3699</strain>
    </source>
</reference>